<evidence type="ECO:0000259" key="6">
    <source>
        <dbReference type="PROSITE" id="PS50089"/>
    </source>
</evidence>
<keyword evidence="8" id="KW-1185">Reference proteome</keyword>
<evidence type="ECO:0000256" key="5">
    <source>
        <dbReference type="SAM" id="MobiDB-lite"/>
    </source>
</evidence>
<keyword evidence="3" id="KW-0862">Zinc</keyword>
<proteinExistence type="predicted"/>
<feature type="compositionally biased region" description="Basic residues" evidence="5">
    <location>
        <begin position="1"/>
        <end position="11"/>
    </location>
</feature>
<feature type="domain" description="RING-type" evidence="6">
    <location>
        <begin position="387"/>
        <end position="430"/>
    </location>
</feature>
<evidence type="ECO:0000313" key="7">
    <source>
        <dbReference type="EMBL" id="GMR54964.1"/>
    </source>
</evidence>
<gene>
    <name evidence="7" type="ORF">PMAYCL1PPCAC_25159</name>
</gene>
<dbReference type="GO" id="GO:0008270">
    <property type="term" value="F:zinc ion binding"/>
    <property type="evidence" value="ECO:0007669"/>
    <property type="project" value="UniProtKB-KW"/>
</dbReference>
<feature type="compositionally biased region" description="Low complexity" evidence="5">
    <location>
        <begin position="457"/>
        <end position="469"/>
    </location>
</feature>
<organism evidence="7 8">
    <name type="scientific">Pristionchus mayeri</name>
    <dbReference type="NCBI Taxonomy" id="1317129"/>
    <lineage>
        <taxon>Eukaryota</taxon>
        <taxon>Metazoa</taxon>
        <taxon>Ecdysozoa</taxon>
        <taxon>Nematoda</taxon>
        <taxon>Chromadorea</taxon>
        <taxon>Rhabditida</taxon>
        <taxon>Rhabditina</taxon>
        <taxon>Diplogasteromorpha</taxon>
        <taxon>Diplogasteroidea</taxon>
        <taxon>Neodiplogasteridae</taxon>
        <taxon>Pristionchus</taxon>
    </lineage>
</organism>
<reference evidence="8" key="1">
    <citation type="submission" date="2022-10" db="EMBL/GenBank/DDBJ databases">
        <title>Genome assembly of Pristionchus species.</title>
        <authorList>
            <person name="Yoshida K."/>
            <person name="Sommer R.J."/>
        </authorList>
    </citation>
    <scope>NUCLEOTIDE SEQUENCE [LARGE SCALE GENOMIC DNA]</scope>
    <source>
        <strain evidence="8">RS5460</strain>
    </source>
</reference>
<dbReference type="InterPro" id="IPR001841">
    <property type="entry name" value="Znf_RING"/>
</dbReference>
<feature type="region of interest" description="Disordered" evidence="5">
    <location>
        <begin position="248"/>
        <end position="275"/>
    </location>
</feature>
<dbReference type="Gene3D" id="3.30.40.10">
    <property type="entry name" value="Zinc/RING finger domain, C3HC4 (zinc finger)"/>
    <property type="match status" value="1"/>
</dbReference>
<comment type="caution">
    <text evidence="7">The sequence shown here is derived from an EMBL/GenBank/DDBJ whole genome shotgun (WGS) entry which is preliminary data.</text>
</comment>
<evidence type="ECO:0000313" key="8">
    <source>
        <dbReference type="Proteomes" id="UP001328107"/>
    </source>
</evidence>
<dbReference type="Pfam" id="PF14634">
    <property type="entry name" value="zf-RING_5"/>
    <property type="match status" value="1"/>
</dbReference>
<evidence type="ECO:0000256" key="3">
    <source>
        <dbReference type="ARBA" id="ARBA00022833"/>
    </source>
</evidence>
<dbReference type="SMART" id="SM00184">
    <property type="entry name" value="RING"/>
    <property type="match status" value="1"/>
</dbReference>
<name>A0AAN5D252_9BILA</name>
<dbReference type="PROSITE" id="PS50089">
    <property type="entry name" value="ZF_RING_2"/>
    <property type="match status" value="1"/>
</dbReference>
<dbReference type="InterPro" id="IPR013083">
    <property type="entry name" value="Znf_RING/FYVE/PHD"/>
</dbReference>
<dbReference type="SUPFAM" id="SSF57850">
    <property type="entry name" value="RING/U-box"/>
    <property type="match status" value="1"/>
</dbReference>
<dbReference type="AlphaFoldDB" id="A0AAN5D252"/>
<feature type="region of interest" description="Disordered" evidence="5">
    <location>
        <begin position="1"/>
        <end position="57"/>
    </location>
</feature>
<evidence type="ECO:0000256" key="2">
    <source>
        <dbReference type="ARBA" id="ARBA00022771"/>
    </source>
</evidence>
<feature type="compositionally biased region" description="Basic residues" evidence="5">
    <location>
        <begin position="487"/>
        <end position="500"/>
    </location>
</feature>
<keyword evidence="2 4" id="KW-0863">Zinc-finger</keyword>
<dbReference type="PANTHER" id="PTHR16450">
    <property type="entry name" value="RING FINGER PROTEIN 186"/>
    <property type="match status" value="1"/>
</dbReference>
<dbReference type="PANTHER" id="PTHR16450:SF1">
    <property type="entry name" value="PROTEIN CBG12045"/>
    <property type="match status" value="1"/>
</dbReference>
<protein>
    <recommendedName>
        <fullName evidence="6">RING-type domain-containing protein</fullName>
    </recommendedName>
</protein>
<dbReference type="CDD" id="cd16449">
    <property type="entry name" value="RING-HC"/>
    <property type="match status" value="1"/>
</dbReference>
<keyword evidence="1" id="KW-0479">Metal-binding</keyword>
<dbReference type="InterPro" id="IPR017907">
    <property type="entry name" value="Znf_RING_CS"/>
</dbReference>
<feature type="region of interest" description="Disordered" evidence="5">
    <location>
        <begin position="457"/>
        <end position="500"/>
    </location>
</feature>
<sequence>MDRRRSRARRLHTSEQSSSHAGNRISPSNRLEDKPDEPPSTSTVKDDRSSADTLSAADVVIEEEQAYDMDRMILVEGVEEFLEESPRDVAAHEEVADLFIAEALLDGSSTTQDAPEDDEAPPERLDVRLIDSQGVSQLREQFAQEDGVVALNDGVDWFVLRGDDVQMDAVEIWPPPGQPHSDPDIGPMLADGVQQRRPRRLRTPTAPSSIVTRSARRAEVAATLRRSASPQGPWPHLEEYIISSSPSIDSLYSVPSSPPPPPLRRRRFQNSPPAIDEAEVERLSQELNERMNGERDLDRLLDELFEDIQRTHRAAFRARLPESDEDDIEVLDILERRARRAGYGEENEEEEAQNIERENMERAERIKKAVDANNHKDSLLKRYSRTCGICTTPNPPVRYALAACGHMVCAACVEQLNRVSSKEVTCPFCRAETSYVRLFEVEEESVDGHAAEVAMEAPAAPAATPAAATKGRRKRAAPSSSAIVTRSARRAAQRRLAAHT</sequence>
<dbReference type="Proteomes" id="UP001328107">
    <property type="component" value="Unassembled WGS sequence"/>
</dbReference>
<dbReference type="EMBL" id="BTRK01000005">
    <property type="protein sequence ID" value="GMR54964.1"/>
    <property type="molecule type" value="Genomic_DNA"/>
</dbReference>
<dbReference type="PROSITE" id="PS00518">
    <property type="entry name" value="ZF_RING_1"/>
    <property type="match status" value="1"/>
</dbReference>
<evidence type="ECO:0000256" key="4">
    <source>
        <dbReference type="PROSITE-ProRule" id="PRU00175"/>
    </source>
</evidence>
<evidence type="ECO:0000256" key="1">
    <source>
        <dbReference type="ARBA" id="ARBA00022723"/>
    </source>
</evidence>
<feature type="compositionally biased region" description="Polar residues" evidence="5">
    <location>
        <begin position="14"/>
        <end position="29"/>
    </location>
</feature>
<accession>A0AAN5D252</accession>